<name>A0A1H6K340_9GAMM</name>
<gene>
    <name evidence="3" type="ORF">BAZSYMA_ACONTIG03455_4</name>
</gene>
<evidence type="ECO:0000313" key="3">
    <source>
        <dbReference type="EMBL" id="SEH69683.1"/>
    </source>
</evidence>
<evidence type="ECO:0000256" key="1">
    <source>
        <dbReference type="ARBA" id="ARBA00022801"/>
    </source>
</evidence>
<evidence type="ECO:0000313" key="4">
    <source>
        <dbReference type="Proteomes" id="UP000198988"/>
    </source>
</evidence>
<dbReference type="GO" id="GO:0006167">
    <property type="term" value="P:AMP biosynthetic process"/>
    <property type="evidence" value="ECO:0007669"/>
    <property type="project" value="TreeGrafter"/>
</dbReference>
<evidence type="ECO:0000259" key="2">
    <source>
        <dbReference type="PROSITE" id="PS51462"/>
    </source>
</evidence>
<accession>A0A1H6K340</accession>
<dbReference type="GO" id="GO:0006754">
    <property type="term" value="P:ATP biosynthetic process"/>
    <property type="evidence" value="ECO:0007669"/>
    <property type="project" value="TreeGrafter"/>
</dbReference>
<dbReference type="InterPro" id="IPR051325">
    <property type="entry name" value="Nudix_hydrolase_domain"/>
</dbReference>
<dbReference type="AlphaFoldDB" id="A0A1H6K340"/>
<dbReference type="SUPFAM" id="SSF55811">
    <property type="entry name" value="Nudix"/>
    <property type="match status" value="1"/>
</dbReference>
<keyword evidence="1 3" id="KW-0378">Hydrolase</keyword>
<reference evidence="4" key="1">
    <citation type="submission" date="2016-06" db="EMBL/GenBank/DDBJ databases">
        <authorList>
            <person name="Petersen J."/>
            <person name="Sayavedra L."/>
        </authorList>
    </citation>
    <scope>NUCLEOTIDE SEQUENCE [LARGE SCALE GENOMIC DNA]</scope>
    <source>
        <strain evidence="4">BazSymA</strain>
    </source>
</reference>
<dbReference type="EMBL" id="CDSC02000111">
    <property type="protein sequence ID" value="SEH69683.1"/>
    <property type="molecule type" value="Genomic_DNA"/>
</dbReference>
<dbReference type="Pfam" id="PF00293">
    <property type="entry name" value="NUDIX"/>
    <property type="match status" value="1"/>
</dbReference>
<dbReference type="GO" id="GO:0004081">
    <property type="term" value="F:bis(5'-nucleosyl)-tetraphosphatase (asymmetrical) activity"/>
    <property type="evidence" value="ECO:0007669"/>
    <property type="project" value="TreeGrafter"/>
</dbReference>
<sequence>MIKIKTVKCSGGLVICKGLVLLIYKNGRWDLPKGGIQDNYTKKDNALKEVSEETGLDKKKLSIKQILPSTYYHKKTLSQKYKKKIYWYEMSYEGNLADTTPQTKEDIYGCVWFTPKQLLTQLENTKEQIRYVIDFWLQDQKE</sequence>
<dbReference type="PANTHER" id="PTHR21340">
    <property type="entry name" value="DIADENOSINE 5,5-P1,P4-TETRAPHOSPHATE PYROPHOSPHOHYDROLASE MUTT"/>
    <property type="match status" value="1"/>
</dbReference>
<dbReference type="InterPro" id="IPR015797">
    <property type="entry name" value="NUDIX_hydrolase-like_dom_sf"/>
</dbReference>
<protein>
    <submittedName>
        <fullName evidence="3">[similarity to] hydrolase, NUDIX</fullName>
    </submittedName>
</protein>
<dbReference type="Proteomes" id="UP000198988">
    <property type="component" value="Unassembled WGS sequence"/>
</dbReference>
<dbReference type="RefSeq" id="WP_195910054.1">
    <property type="nucleotide sequence ID" value="NZ_CAESAP020000198.1"/>
</dbReference>
<dbReference type="PROSITE" id="PS51462">
    <property type="entry name" value="NUDIX"/>
    <property type="match status" value="1"/>
</dbReference>
<organism evidence="3 4">
    <name type="scientific">Bathymodiolus azoricus thioautotrophic gill symbiont</name>
    <dbReference type="NCBI Taxonomy" id="235205"/>
    <lineage>
        <taxon>Bacteria</taxon>
        <taxon>Pseudomonadati</taxon>
        <taxon>Pseudomonadota</taxon>
        <taxon>Gammaproteobacteria</taxon>
        <taxon>sulfur-oxidizing symbionts</taxon>
    </lineage>
</organism>
<proteinExistence type="predicted"/>
<dbReference type="Gene3D" id="3.90.79.10">
    <property type="entry name" value="Nucleoside Triphosphate Pyrophosphohydrolase"/>
    <property type="match status" value="1"/>
</dbReference>
<dbReference type="PANTHER" id="PTHR21340:SF0">
    <property type="entry name" value="BIS(5'-NUCLEOSYL)-TETRAPHOSPHATASE [ASYMMETRICAL]"/>
    <property type="match status" value="1"/>
</dbReference>
<dbReference type="InterPro" id="IPR000086">
    <property type="entry name" value="NUDIX_hydrolase_dom"/>
</dbReference>
<feature type="domain" description="Nudix hydrolase" evidence="2">
    <location>
        <begin position="5"/>
        <end position="137"/>
    </location>
</feature>